<sequence length="33" mass="3736">MKTICLTMIIKNESKIIKRCLSAAVSICDYMTI</sequence>
<name>X0Z1U7_9ZZZZ</name>
<reference evidence="1" key="1">
    <citation type="journal article" date="2014" name="Front. Microbiol.">
        <title>High frequency of phylogenetically diverse reductive dehalogenase-homologous genes in deep subseafloor sedimentary metagenomes.</title>
        <authorList>
            <person name="Kawai M."/>
            <person name="Futagami T."/>
            <person name="Toyoda A."/>
            <person name="Takaki Y."/>
            <person name="Nishi S."/>
            <person name="Hori S."/>
            <person name="Arai W."/>
            <person name="Tsubouchi T."/>
            <person name="Morono Y."/>
            <person name="Uchiyama I."/>
            <person name="Ito T."/>
            <person name="Fujiyama A."/>
            <person name="Inagaki F."/>
            <person name="Takami H."/>
        </authorList>
    </citation>
    <scope>NUCLEOTIDE SEQUENCE</scope>
    <source>
        <strain evidence="1">Expedition CK06-06</strain>
    </source>
</reference>
<evidence type="ECO:0000313" key="1">
    <source>
        <dbReference type="EMBL" id="GAG62939.1"/>
    </source>
</evidence>
<feature type="non-terminal residue" evidence="1">
    <location>
        <position position="33"/>
    </location>
</feature>
<dbReference type="AlphaFoldDB" id="X0Z1U7"/>
<protein>
    <submittedName>
        <fullName evidence="1">Uncharacterized protein</fullName>
    </submittedName>
</protein>
<comment type="caution">
    <text evidence="1">The sequence shown here is derived from an EMBL/GenBank/DDBJ whole genome shotgun (WGS) entry which is preliminary data.</text>
</comment>
<accession>X0Z1U7</accession>
<gene>
    <name evidence="1" type="ORF">S01H4_17581</name>
</gene>
<proteinExistence type="predicted"/>
<organism evidence="1">
    <name type="scientific">marine sediment metagenome</name>
    <dbReference type="NCBI Taxonomy" id="412755"/>
    <lineage>
        <taxon>unclassified sequences</taxon>
        <taxon>metagenomes</taxon>
        <taxon>ecological metagenomes</taxon>
    </lineage>
</organism>
<dbReference type="EMBL" id="BART01007757">
    <property type="protein sequence ID" value="GAG62939.1"/>
    <property type="molecule type" value="Genomic_DNA"/>
</dbReference>